<protein>
    <recommendedName>
        <fullName evidence="4">PWWP domain-containing protein</fullName>
    </recommendedName>
</protein>
<accession>A0ABD2KQP9</accession>
<organism evidence="2 3">
    <name type="scientific">Heterodera trifolii</name>
    <dbReference type="NCBI Taxonomy" id="157864"/>
    <lineage>
        <taxon>Eukaryota</taxon>
        <taxon>Metazoa</taxon>
        <taxon>Ecdysozoa</taxon>
        <taxon>Nematoda</taxon>
        <taxon>Chromadorea</taxon>
        <taxon>Rhabditida</taxon>
        <taxon>Tylenchina</taxon>
        <taxon>Tylenchomorpha</taxon>
        <taxon>Tylenchoidea</taxon>
        <taxon>Heteroderidae</taxon>
        <taxon>Heteroderinae</taxon>
        <taxon>Heterodera</taxon>
    </lineage>
</organism>
<evidence type="ECO:0008006" key="4">
    <source>
        <dbReference type="Google" id="ProtNLM"/>
    </source>
</evidence>
<feature type="region of interest" description="Disordered" evidence="1">
    <location>
        <begin position="1"/>
        <end position="51"/>
    </location>
</feature>
<feature type="compositionally biased region" description="Basic and acidic residues" evidence="1">
    <location>
        <begin position="118"/>
        <end position="130"/>
    </location>
</feature>
<dbReference type="EMBL" id="JBICBT010000693">
    <property type="protein sequence ID" value="KAL3104935.1"/>
    <property type="molecule type" value="Genomic_DNA"/>
</dbReference>
<gene>
    <name evidence="2" type="ORF">niasHT_028467</name>
</gene>
<dbReference type="Proteomes" id="UP001620626">
    <property type="component" value="Unassembled WGS sequence"/>
</dbReference>
<feature type="region of interest" description="Disordered" evidence="1">
    <location>
        <begin position="118"/>
        <end position="144"/>
    </location>
</feature>
<evidence type="ECO:0000313" key="2">
    <source>
        <dbReference type="EMBL" id="KAL3104935.1"/>
    </source>
</evidence>
<evidence type="ECO:0000313" key="3">
    <source>
        <dbReference type="Proteomes" id="UP001620626"/>
    </source>
</evidence>
<name>A0ABD2KQP9_9BILA</name>
<proteinExistence type="predicted"/>
<evidence type="ECO:0000256" key="1">
    <source>
        <dbReference type="SAM" id="MobiDB-lite"/>
    </source>
</evidence>
<keyword evidence="3" id="KW-1185">Reference proteome</keyword>
<comment type="caution">
    <text evidence="2">The sequence shown here is derived from an EMBL/GenBank/DDBJ whole genome shotgun (WGS) entry which is preliminary data.</text>
</comment>
<sequence>MPPNLPEANGNGPSGKVTELEGPSRAQRKDKNLSPGDNVWVKEPSGKWAPGVLLQPKGERIWEVMLEGNTVTRTAHLDQIAFEMNTENNDAENVHPNELEKMEKALKDGFMAGIPVEQKEEKEQHLKIEEPNTGAEESTAGAKPIREWRVGRDFVLRRECQPARAKS</sequence>
<dbReference type="AlphaFoldDB" id="A0ABD2KQP9"/>
<reference evidence="2 3" key="1">
    <citation type="submission" date="2024-10" db="EMBL/GenBank/DDBJ databases">
        <authorList>
            <person name="Kim D."/>
        </authorList>
    </citation>
    <scope>NUCLEOTIDE SEQUENCE [LARGE SCALE GENOMIC DNA]</scope>
    <source>
        <strain evidence="2">BH-2024</strain>
    </source>
</reference>